<reference evidence="3 4" key="1">
    <citation type="submission" date="2016-03" db="EMBL/GenBank/DDBJ databases">
        <authorList>
            <consortium name="Pathogen Informatics"/>
        </authorList>
    </citation>
    <scope>NUCLEOTIDE SEQUENCE [LARGE SCALE GENOMIC DNA]</scope>
    <source>
        <strain evidence="3 4">NCTC13364</strain>
    </source>
</reference>
<dbReference type="RefSeq" id="WP_066408185.1">
    <property type="nucleotide sequence ID" value="NZ_FKBS01000007.1"/>
</dbReference>
<name>A0A157LF28_9BORD</name>
<evidence type="ECO:0000313" key="3">
    <source>
        <dbReference type="EMBL" id="SAH95375.1"/>
    </source>
</evidence>
<dbReference type="PIRSF" id="PIRSF017082">
    <property type="entry name" value="YflP"/>
    <property type="match status" value="1"/>
</dbReference>
<dbReference type="Gene3D" id="3.40.190.10">
    <property type="entry name" value="Periplasmic binding protein-like II"/>
    <property type="match status" value="1"/>
</dbReference>
<evidence type="ECO:0000256" key="1">
    <source>
        <dbReference type="ARBA" id="ARBA00006987"/>
    </source>
</evidence>
<dbReference type="AlphaFoldDB" id="A0A157LF28"/>
<feature type="signal peptide" evidence="2">
    <location>
        <begin position="1"/>
        <end position="29"/>
    </location>
</feature>
<dbReference type="InterPro" id="IPR042100">
    <property type="entry name" value="Bug_dom1"/>
</dbReference>
<dbReference type="CDD" id="cd13578">
    <property type="entry name" value="PBP2_Bug27"/>
    <property type="match status" value="1"/>
</dbReference>
<gene>
    <name evidence="3" type="ORF">SAMEA1982600_00715</name>
</gene>
<dbReference type="Pfam" id="PF03401">
    <property type="entry name" value="TctC"/>
    <property type="match status" value="1"/>
</dbReference>
<dbReference type="Proteomes" id="UP000077037">
    <property type="component" value="Unassembled WGS sequence"/>
</dbReference>
<keyword evidence="2" id="KW-0732">Signal</keyword>
<dbReference type="InterPro" id="IPR005064">
    <property type="entry name" value="BUG"/>
</dbReference>
<comment type="similarity">
    <text evidence="1">Belongs to the UPF0065 (bug) family.</text>
</comment>
<protein>
    <submittedName>
        <fullName evidence="3">Putattive exported protein</fullName>
    </submittedName>
</protein>
<proteinExistence type="inferred from homology"/>
<dbReference type="EMBL" id="FKBS01000007">
    <property type="protein sequence ID" value="SAH95375.1"/>
    <property type="molecule type" value="Genomic_DNA"/>
</dbReference>
<evidence type="ECO:0000256" key="2">
    <source>
        <dbReference type="SAM" id="SignalP"/>
    </source>
</evidence>
<dbReference type="SUPFAM" id="SSF53850">
    <property type="entry name" value="Periplasmic binding protein-like II"/>
    <property type="match status" value="1"/>
</dbReference>
<dbReference type="PANTHER" id="PTHR42928:SF5">
    <property type="entry name" value="BLR1237 PROTEIN"/>
    <property type="match status" value="1"/>
</dbReference>
<organism evidence="3 4">
    <name type="scientific">Bordetella ansorpii</name>
    <dbReference type="NCBI Taxonomy" id="288768"/>
    <lineage>
        <taxon>Bacteria</taxon>
        <taxon>Pseudomonadati</taxon>
        <taxon>Pseudomonadota</taxon>
        <taxon>Betaproteobacteria</taxon>
        <taxon>Burkholderiales</taxon>
        <taxon>Alcaligenaceae</taxon>
        <taxon>Bordetella</taxon>
    </lineage>
</organism>
<dbReference type="PROSITE" id="PS51318">
    <property type="entry name" value="TAT"/>
    <property type="match status" value="1"/>
</dbReference>
<sequence length="330" mass="34897">MTMIDPLRRRTLSALLAGGLATLAGGAWAQDAYPSRSTTLMVGFSAGGAVDLVARQLGQALGKQFDQPYVIENRPGATGTIAAEATARAKPDGYTLLLGTQSTMVVAPSMYPNLRFDPIKDFVPVSLVASVPLVLVVHPSLPLHTVQDVIQYAKDKKGELSYASSGLGGPQHVSMELFNAMAGTKMVHIPYKGEANAITDVLGNQVPLMFSNLPTLLPHIRSGKLRAIAVSSLQRSPSAPEIPTVSESGLQGFEALTWFGLYAPAGTPQAAVSKLEAGVKTALTDPDLRAKMAEQGATLEGRDSAAFRQYMQAESVKWGALIKKSGIKPE</sequence>
<accession>A0A157LF28</accession>
<dbReference type="PANTHER" id="PTHR42928">
    <property type="entry name" value="TRICARBOXYLATE-BINDING PROTEIN"/>
    <property type="match status" value="1"/>
</dbReference>
<evidence type="ECO:0000313" key="4">
    <source>
        <dbReference type="Proteomes" id="UP000077037"/>
    </source>
</evidence>
<feature type="chain" id="PRO_5007614015" evidence="2">
    <location>
        <begin position="30"/>
        <end position="330"/>
    </location>
</feature>
<dbReference type="InterPro" id="IPR006311">
    <property type="entry name" value="TAT_signal"/>
</dbReference>
<dbReference type="Gene3D" id="3.40.190.150">
    <property type="entry name" value="Bordetella uptake gene, domain 1"/>
    <property type="match status" value="1"/>
</dbReference>